<dbReference type="RefSeq" id="WP_089355934.1">
    <property type="nucleotide sequence ID" value="NZ_FZPD01000002.1"/>
</dbReference>
<reference evidence="8 9" key="1">
    <citation type="submission" date="2017-06" db="EMBL/GenBank/DDBJ databases">
        <authorList>
            <person name="Kim H.J."/>
            <person name="Triplett B.A."/>
        </authorList>
    </citation>
    <scope>NUCLEOTIDE SEQUENCE [LARGE SCALE GENOMIC DNA]</scope>
    <source>
        <strain evidence="8 9">DSM 19307</strain>
    </source>
</reference>
<dbReference type="OrthoDB" id="2582440at2"/>
<feature type="compositionally biased region" description="Low complexity" evidence="5">
    <location>
        <begin position="3020"/>
        <end position="3031"/>
    </location>
</feature>
<proteinExistence type="predicted"/>
<organism evidence="8 9">
    <name type="scientific">Ekhidna lutea</name>
    <dbReference type="NCBI Taxonomy" id="447679"/>
    <lineage>
        <taxon>Bacteria</taxon>
        <taxon>Pseudomonadati</taxon>
        <taxon>Bacteroidota</taxon>
        <taxon>Cytophagia</taxon>
        <taxon>Cytophagales</taxon>
        <taxon>Reichenbachiellaceae</taxon>
        <taxon>Ekhidna</taxon>
    </lineage>
</organism>
<feature type="region of interest" description="Disordered" evidence="5">
    <location>
        <begin position="2984"/>
        <end position="3031"/>
    </location>
</feature>
<evidence type="ECO:0000256" key="3">
    <source>
        <dbReference type="ARBA" id="ARBA00022729"/>
    </source>
</evidence>
<dbReference type="NCBIfam" id="TIGR04183">
    <property type="entry name" value="Por_Secre_tail"/>
    <property type="match status" value="1"/>
</dbReference>
<sequence length="3504" mass="370489">MKLLRRVLLFIFGLFLFVGLSAQSPGDVSTNLELWLKADAGVEEAAADAAEDGDAVLNWLDQSPSGNDVSQATAAARPTFNTGQVAGYPSIIFSTAGTDDFLEGGNVLNYVGGTDNWSVFAVWNIVDGESGTIISRADNGTGANRQWQFYSSGDEWRAIIGGTTNDAGAIDVTGDWTIASSIITTTAFNSYVLGVNDQSTAGIGTASETTNIRVGARGDGAGGEGFTLDGSIAEIIMYGSNLSASDQRNVESYLALKYGVTLDISGADPADAYTVGGVEIFNHSAYSNDIAGIALDNSQGLNQTSTISTNADAILTVSNASDLQDNEFFMWGNDNGALSSTTSNVPAGVDARVNRIWRVDESADVGTIDLSFDTSPTGFNNTSTFYLIVSPNTATMPADLSTGTTYTGTYSNGTVTFSGVNIGDGEFFTLGATTPSGIAPGDSPFYLKLWLKADKGVTQSSNSVSTWADQSGNNNDASQGTSAAQPTLDTEGLNGNPSLIFDGADDVLAGGSGFYTHDYFLIINPNEIYQSTDGDEAIIGWDGVDFSGVFFGDHTGQLTDEVLTHSVAADNYRSGIESTTQTFSDPVLINFRNNAAANDQELYLNGALTTTTTPNAFSNLFDEDYIIGSNGVGGDIYDGQISEIISYGARLSDTERRDVSSYLAIKYGLTLDITSEDYTAGGVIIYDRTTHGAYDSDIAGIGRDDSQGLNQTSSQSINDGSIVSMGNPGSLGEGDFLVWGNDGGSLDITTSDVPGGVTNRLTRIWRVDETGVVGTVDVSFDVSEVAVDFNSTFNLLIAGSGATMPTGLSGASVSSAGTVSTVNGRTIVTFENILFNDNEYFTLGGNLITEAPGDQLTNLELWLKADEGIVEGNNNNNVREWTDRSGNGHSAKQVDPNDEPTYIASYLNGNPALEFDENDDDLYSQTGFYTQDYFIVLDPNQDYVSTSAVDYIIGWDDDDISGLQFGAATGFLTDEVLTHYQDDANNYISGVEGATIAYTDPMIINFRENVTANDIELYINGLSTTVTTPNAFLAHFNNVSYRLGQSGEEADPYDGYMMELICFSARSTDANRREVASYLAIKYGITLDITTQNYTAGGVTIYDRTTHGGYSNDIAGIGQDDSQGLDQTTSQSVNNGSLLQMSSASSQDDGDFLVWGNDGAALTINSADVPGGAVTDRLERIWRADETNEVGTVDVVFDLTTLPINVNTSTFNLLVHTTTTMASATPSAAGTVSTVNGRTIVTFSGVNFNDNDYFTLGGSFSSVTGPGDQGTNLALWLKANEGPVLNGSLIEEWADKSGNGNSAKQPAVDEQPTLLSSGLNGNEVVDFNGTNGALKAAAGFSTNEYFVVVDPKQTYTSVSGDDCVIGLNHEDFNGMTFGDHTGFLTDEVLTHAFSDATDYRIGVTGTTISYREPMIVNFRDNGAATGMELYIDGTLTTVTTPNAFTAHYNDVMYSIGSNAEDGDAFDGRVAEVISYSALKTAAQRRDIATYLAIKYGLTIDITSQNYTVMGASIYDRTTHGAYDSNIAGIGQDDSQALDQTSSLSEELGGLVTIGNASSQDDGDFLVWGNDGGSTALTASTRTGLTNRVTRIWRADHTNNVGTVDVTYDLTELGFSPAASYELLIAQSTATMPADLDNDAVTSITTGSTSTVNGRNYVAFTGVTINDDEYFTLAGNITEPGPGGVATNLTLWLKANEGVSESSNAVFEWLDHSGSGNHALQGQDAFKPTLTSSAINSNEAISFDVDYMTGDAGFYTREMFVVVDPDFLASAAEDAGTIIGYEAGDFGALELGPSSASLADEIISHTQSAGGGYVSADTDGTGTVVYESPMIINDRLNAGLNGQDIILNGVVVDDTEVTAVNHQNFDNVGYQLGYPFDFSDGLEGTIAEVISYSSKLSDADRRDVATYLAIKYGITLDISGADPFDAYTVGGTHVYDDTAYPNDIAGIGKNETTQGLNQTTSQSVNDGSIVKVSTASSLDDGDYFIWGNDGASNTLTTANVPTGTVERLNKIWKVDETGDVGTVTISFDITSFGVDQSNSTVNLVVSPSTATMPTDLATGTLITGGTFSTVAGKVLVTFTDVDFADGDYFTIAGDIQTTSPGGISSGLSVWFKANEGVEESSNLVSSWVNLGAGESDASQGDNADKPTLVNNSMNFNPALDFDGDFLDGTSGFYTDDYFVVIDTDAQLNNISTNGYVIGFESGQASGLFLGAGASGVTNEIITHIAEGPGTYRAALNNGSTYDLALIVNSRNNAGATAQDLVVDGTEVTEAESGTFGQLDDQFFRIGNDFTSSSTFNGKISEVISYNARLSDADRRDVASYLAIKYGITLDISGADPFDAYTVGGVHVYDNTTFAENIAGIGANLDHGLSQPKSESQNVGAIVRMQDASSLGSGDYIVWGKNTASNSTLQTSELAAGYDQRLAAEWQVDVTGTPGTVTVRIYGGDIDGFNAFPTNPAGFTLLIDDDSDFSADLVSEVTGSSMSGDTIIFTGVSFSDNYYFTFAVPNPPAPGDVGTNLSIWLKADDGITESASMISDWTDQSGNNNDAAQGASDSRPTLISNSLNGNPLIDFDGTNDYMDGISGAGFYTHDYFVVMQPDNTMDASSSVQAILGYASGNDNGLFFGTYSGTIVNEVLTHAVGTYERADNTALASYSTSQIINSRNNAGATAQEIFVDEVQVDDASALGAFANQSNVDYIIGDRYTTGQAFDGKVAEVISYSARLSNADRRDVASYLAIKYGITLDISGADPFDAYTVAAAEVYNYNAYSNDIAGIGLNASQDLSQSSSTSINPDAIVTMDNATSLSDGDYVVWGNDDGLTTTTGVLNLPAGVTERMIRIWGVNETGNAGNVRVTMDLTGLGYGAKSASDFLLIVDNDADFTNGVLELAPATSFTSDVVVFSGINFTGATNFGLGTGSDFVTDSDGDGIPDYFEVAKGSDPNDVNSPVADGNLDDNVDGGTPNQGMNDTGINGDGITDALEQLLITSGATGPISKSTDTDGDGIPDYLEVRDGTDPFDSDQPTTGGAADSDGDGIPDAFEVYIANAGGAADPALDTDTDGDGVPDYYEVLNDNDPNDVNDPTASGGTDSDGDGLSDAMEQILIDGGATAPVNATTDTDADGIPDYIEALTNTDAFNDADPFASGTPNVRSLQADYTVSGASCVSISGYQWIDVSDNLGNIVFSINPVGNNLSSTCWGVRIVDPTDDNVRDNTVDYVLDRNWYITPTIQPSNSMGVYIRFYALAEEHTDLGDELLSAESFTFDEEAHLRITKITGVANSLDPFIAGGTRINLDPEVQNYSTNGKSLTIGISSFSSFAPHTTPSGLNDPLPIELIEFKASILDQYVVLDWSTATEINNDYFTIERSRDGEHFDALENIDGAGDSNERLDYQYTDKKPFLGVNYYRLKQTDYDGTQSHSEAVLVVFEGPSQLVINVYPNPIEDKLFVSFSSEFNVGTPTIRMVDLKGQEIAIWNIATDDNLLEIDLNGYPEGVYLLQMEVGNRTYSHTLVKK</sequence>
<evidence type="ECO:0000259" key="6">
    <source>
        <dbReference type="Pfam" id="PF18962"/>
    </source>
</evidence>
<dbReference type="InterPro" id="IPR026444">
    <property type="entry name" value="Secre_tail"/>
</dbReference>
<keyword evidence="3" id="KW-0732">Signal</keyword>
<dbReference type="GO" id="GO:0004553">
    <property type="term" value="F:hydrolase activity, hydrolyzing O-glycosyl compounds"/>
    <property type="evidence" value="ECO:0007669"/>
    <property type="project" value="UniProtKB-ARBA"/>
</dbReference>
<feature type="domain" description="Secretion system C-terminal sorting" evidence="6">
    <location>
        <begin position="3428"/>
        <end position="3500"/>
    </location>
</feature>
<feature type="region of interest" description="Disordered" evidence="5">
    <location>
        <begin position="2535"/>
        <end position="2557"/>
    </location>
</feature>
<evidence type="ECO:0000313" key="9">
    <source>
        <dbReference type="Proteomes" id="UP000198393"/>
    </source>
</evidence>
<feature type="region of interest" description="Disordered" evidence="5">
    <location>
        <begin position="462"/>
        <end position="491"/>
    </location>
</feature>
<dbReference type="SUPFAM" id="SSF49899">
    <property type="entry name" value="Concanavalin A-like lectins/glucanases"/>
    <property type="match status" value="4"/>
</dbReference>
<accession>A0A239H7C7</accession>
<evidence type="ECO:0000256" key="1">
    <source>
        <dbReference type="ARBA" id="ARBA00004613"/>
    </source>
</evidence>
<protein>
    <submittedName>
        <fullName evidence="8">Por secretion system C-terminal sorting domain-containing protein</fullName>
    </submittedName>
</protein>
<feature type="domain" description="DUF8202" evidence="7">
    <location>
        <begin position="247"/>
        <end position="425"/>
    </location>
</feature>
<evidence type="ECO:0000256" key="2">
    <source>
        <dbReference type="ARBA" id="ARBA00022525"/>
    </source>
</evidence>
<feature type="domain" description="DUF8202" evidence="7">
    <location>
        <begin position="2724"/>
        <end position="2902"/>
    </location>
</feature>
<feature type="domain" description="DUF8202" evidence="7">
    <location>
        <begin position="2312"/>
        <end position="2495"/>
    </location>
</feature>
<feature type="domain" description="DUF8202" evidence="7">
    <location>
        <begin position="1899"/>
        <end position="2059"/>
    </location>
</feature>
<dbReference type="Pfam" id="PF18962">
    <property type="entry name" value="Por_Secre_tail"/>
    <property type="match status" value="1"/>
</dbReference>
<dbReference type="InterPro" id="IPR059100">
    <property type="entry name" value="TSP3_bac"/>
</dbReference>
<feature type="compositionally biased region" description="Low complexity" evidence="5">
    <location>
        <begin position="3067"/>
        <end position="3090"/>
    </location>
</feature>
<feature type="domain" description="DUF8202" evidence="7">
    <location>
        <begin position="1483"/>
        <end position="1649"/>
    </location>
</feature>
<dbReference type="InterPro" id="IPR058515">
    <property type="entry name" value="DUF8202"/>
</dbReference>
<dbReference type="Pfam" id="PF26628">
    <property type="entry name" value="DUF8202"/>
    <property type="match status" value="7"/>
</dbReference>
<evidence type="ECO:0000259" key="7">
    <source>
        <dbReference type="Pfam" id="PF26628"/>
    </source>
</evidence>
<keyword evidence="9" id="KW-1185">Reference proteome</keyword>
<feature type="region of interest" description="Disordered" evidence="5">
    <location>
        <begin position="3045"/>
        <end position="3090"/>
    </location>
</feature>
<feature type="domain" description="DUF8202" evidence="7">
    <location>
        <begin position="655"/>
        <end position="824"/>
    </location>
</feature>
<dbReference type="EMBL" id="FZPD01000002">
    <property type="protein sequence ID" value="SNS77346.1"/>
    <property type="molecule type" value="Genomic_DNA"/>
</dbReference>
<dbReference type="Proteomes" id="UP000198393">
    <property type="component" value="Unassembled WGS sequence"/>
</dbReference>
<evidence type="ECO:0000256" key="5">
    <source>
        <dbReference type="SAM" id="MobiDB-lite"/>
    </source>
</evidence>
<gene>
    <name evidence="8" type="ORF">SAMN05421640_1180</name>
</gene>
<dbReference type="InterPro" id="IPR013320">
    <property type="entry name" value="ConA-like_dom_sf"/>
</dbReference>
<evidence type="ECO:0000313" key="8">
    <source>
        <dbReference type="EMBL" id="SNS77346.1"/>
    </source>
</evidence>
<evidence type="ECO:0000256" key="4">
    <source>
        <dbReference type="ARBA" id="ARBA00022837"/>
    </source>
</evidence>
<comment type="subcellular location">
    <subcellularLocation>
        <location evidence="1">Secreted</location>
    </subcellularLocation>
</comment>
<keyword evidence="2" id="KW-0964">Secreted</keyword>
<feature type="domain" description="DUF8202" evidence="7">
    <location>
        <begin position="1072"/>
        <end position="1251"/>
    </location>
</feature>
<name>A0A239H7C7_EKHLU</name>
<keyword evidence="4" id="KW-0106">Calcium</keyword>
<dbReference type="Pfam" id="PF18884">
    <property type="entry name" value="TSP3_bac"/>
    <property type="match status" value="4"/>
</dbReference>
<dbReference type="GO" id="GO:0005975">
    <property type="term" value="P:carbohydrate metabolic process"/>
    <property type="evidence" value="ECO:0007669"/>
    <property type="project" value="UniProtKB-ARBA"/>
</dbReference>